<proteinExistence type="predicted"/>
<keyword evidence="1" id="KW-1133">Transmembrane helix</keyword>
<feature type="transmembrane region" description="Helical" evidence="1">
    <location>
        <begin position="45"/>
        <end position="66"/>
    </location>
</feature>
<comment type="caution">
    <text evidence="3">The sequence shown here is derived from an EMBL/GenBank/DDBJ whole genome shotgun (WGS) entry which is preliminary data.</text>
</comment>
<organism evidence="3 4">
    <name type="scientific">Salinactinospora qingdaonensis</name>
    <dbReference type="NCBI Taxonomy" id="702744"/>
    <lineage>
        <taxon>Bacteria</taxon>
        <taxon>Bacillati</taxon>
        <taxon>Actinomycetota</taxon>
        <taxon>Actinomycetes</taxon>
        <taxon>Streptosporangiales</taxon>
        <taxon>Nocardiopsidaceae</taxon>
        <taxon>Salinactinospora</taxon>
    </lineage>
</organism>
<dbReference type="Pfam" id="PF07331">
    <property type="entry name" value="TctB"/>
    <property type="match status" value="1"/>
</dbReference>
<evidence type="ECO:0000313" key="4">
    <source>
        <dbReference type="Proteomes" id="UP001500908"/>
    </source>
</evidence>
<reference evidence="4" key="1">
    <citation type="journal article" date="2019" name="Int. J. Syst. Evol. Microbiol.">
        <title>The Global Catalogue of Microorganisms (GCM) 10K type strain sequencing project: providing services to taxonomists for standard genome sequencing and annotation.</title>
        <authorList>
            <consortium name="The Broad Institute Genomics Platform"/>
            <consortium name="The Broad Institute Genome Sequencing Center for Infectious Disease"/>
            <person name="Wu L."/>
            <person name="Ma J."/>
        </authorList>
    </citation>
    <scope>NUCLEOTIDE SEQUENCE [LARGE SCALE GENOMIC DNA]</scope>
    <source>
        <strain evidence="4">JCM 17137</strain>
    </source>
</reference>
<accession>A0ABP7FYI1</accession>
<keyword evidence="1" id="KW-0472">Membrane</keyword>
<dbReference type="Proteomes" id="UP001500908">
    <property type="component" value="Unassembled WGS sequence"/>
</dbReference>
<feature type="transmembrane region" description="Helical" evidence="1">
    <location>
        <begin position="127"/>
        <end position="149"/>
    </location>
</feature>
<feature type="domain" description="DUF1468" evidence="2">
    <location>
        <begin position="21"/>
        <end position="154"/>
    </location>
</feature>
<keyword evidence="1" id="KW-0812">Transmembrane</keyword>
<dbReference type="RefSeq" id="WP_344972518.1">
    <property type="nucleotide sequence ID" value="NZ_BAABDD010000014.1"/>
</dbReference>
<keyword evidence="4" id="KW-1185">Reference proteome</keyword>
<name>A0ABP7FYI1_9ACTN</name>
<protein>
    <recommendedName>
        <fullName evidence="2">DUF1468 domain-containing protein</fullName>
    </recommendedName>
</protein>
<feature type="transmembrane region" description="Helical" evidence="1">
    <location>
        <begin position="14"/>
        <end position="33"/>
    </location>
</feature>
<dbReference type="EMBL" id="BAABDD010000014">
    <property type="protein sequence ID" value="GAA3750195.1"/>
    <property type="molecule type" value="Genomic_DNA"/>
</dbReference>
<feature type="transmembrane region" description="Helical" evidence="1">
    <location>
        <begin position="103"/>
        <end position="120"/>
    </location>
</feature>
<dbReference type="InterPro" id="IPR009936">
    <property type="entry name" value="DUF1468"/>
</dbReference>
<feature type="transmembrane region" description="Helical" evidence="1">
    <location>
        <begin position="78"/>
        <end position="97"/>
    </location>
</feature>
<gene>
    <name evidence="3" type="ORF">GCM10022402_31690</name>
</gene>
<sequence length="159" mass="16681">MTTQTDQTSPIEGVLNYNLFSGLAFFLLGAGALQAGGSWGERAWLFPNVLSTGLIVVGAVLVVSALLKRGRQRMFPSWGAAVDAAWFIAAVVGYFVILGGLGYLVATITFMFAVSLVLGGRPTLLSLAIKLLSSAAGAMALYALFALLLNVPLPEGTWL</sequence>
<evidence type="ECO:0000313" key="3">
    <source>
        <dbReference type="EMBL" id="GAA3750195.1"/>
    </source>
</evidence>
<evidence type="ECO:0000259" key="2">
    <source>
        <dbReference type="Pfam" id="PF07331"/>
    </source>
</evidence>
<evidence type="ECO:0000256" key="1">
    <source>
        <dbReference type="SAM" id="Phobius"/>
    </source>
</evidence>